<dbReference type="Gene3D" id="3.40.1030.10">
    <property type="entry name" value="Nucleoside phosphorylase/phosphoribosyltransferase catalytic domain"/>
    <property type="match status" value="1"/>
</dbReference>
<evidence type="ECO:0000256" key="3">
    <source>
        <dbReference type="ARBA" id="ARBA00022676"/>
    </source>
</evidence>
<dbReference type="EC" id="2.4.2.4" evidence="5"/>
<dbReference type="Gene3D" id="1.20.970.10">
    <property type="entry name" value="Transferase, Pyrimidine Nucleoside Phosphorylase, Chain C"/>
    <property type="match status" value="1"/>
</dbReference>
<dbReference type="Pfam" id="PF00591">
    <property type="entry name" value="Glycos_transf_3"/>
    <property type="match status" value="1"/>
</dbReference>
<dbReference type="PANTHER" id="PTHR10515">
    <property type="entry name" value="THYMIDINE PHOSPHORYLASE"/>
    <property type="match status" value="1"/>
</dbReference>
<evidence type="ECO:0000313" key="7">
    <source>
        <dbReference type="EMBL" id="CAL8105098.1"/>
    </source>
</evidence>
<dbReference type="NCBIfam" id="TIGR02644">
    <property type="entry name" value="Y_phosphoryl"/>
    <property type="match status" value="1"/>
</dbReference>
<dbReference type="SMART" id="SM00941">
    <property type="entry name" value="PYNP_C"/>
    <property type="match status" value="1"/>
</dbReference>
<dbReference type="Pfam" id="PF02885">
    <property type="entry name" value="Glycos_trans_3N"/>
    <property type="match status" value="1"/>
</dbReference>
<comment type="function">
    <text evidence="5">Catalyzes the reversible phosphorolysis of thymidine. The produced molecules are then utilized as carbon and energy sources or in the rescue of pyrimidine bases for nucleotide synthesis.</text>
</comment>
<dbReference type="InterPro" id="IPR036566">
    <property type="entry name" value="PYNP-like_C_sf"/>
</dbReference>
<dbReference type="Proteomes" id="UP001642540">
    <property type="component" value="Unassembled WGS sequence"/>
</dbReference>
<dbReference type="SUPFAM" id="SSF54680">
    <property type="entry name" value="Pyrimidine nucleoside phosphorylase C-terminal domain"/>
    <property type="match status" value="1"/>
</dbReference>
<accession>A0ABP1QMS4</accession>
<keyword evidence="8" id="KW-1185">Reference proteome</keyword>
<dbReference type="InterPro" id="IPR017459">
    <property type="entry name" value="Glycosyl_Trfase_fam3_N_dom"/>
</dbReference>
<dbReference type="InterPro" id="IPR000053">
    <property type="entry name" value="Thymidine/pyrmidine_PPase"/>
</dbReference>
<protein>
    <recommendedName>
        <fullName evidence="5">Thymidine phosphorylase</fullName>
        <shortName evidence="5">TP</shortName>
        <ecNumber evidence="5">2.4.2.4</ecNumber>
    </recommendedName>
    <alternativeName>
        <fullName evidence="5">TdRPase</fullName>
    </alternativeName>
</protein>
<comment type="similarity">
    <text evidence="1 5">Belongs to the thymidine/pyrimidine-nucleoside phosphorylase family.</text>
</comment>
<dbReference type="Gene3D" id="3.90.1170.30">
    <property type="entry name" value="Pyrimidine nucleoside phosphorylase-like, C-terminal domain"/>
    <property type="match status" value="1"/>
</dbReference>
<comment type="caution">
    <text evidence="7">The sequence shown here is derived from an EMBL/GenBank/DDBJ whole genome shotgun (WGS) entry which is preliminary data.</text>
</comment>
<keyword evidence="3 5" id="KW-0328">Glycosyltransferase</keyword>
<organism evidence="7 8">
    <name type="scientific">Orchesella dallaii</name>
    <dbReference type="NCBI Taxonomy" id="48710"/>
    <lineage>
        <taxon>Eukaryota</taxon>
        <taxon>Metazoa</taxon>
        <taxon>Ecdysozoa</taxon>
        <taxon>Arthropoda</taxon>
        <taxon>Hexapoda</taxon>
        <taxon>Collembola</taxon>
        <taxon>Entomobryomorpha</taxon>
        <taxon>Entomobryoidea</taxon>
        <taxon>Orchesellidae</taxon>
        <taxon>Orchesellinae</taxon>
        <taxon>Orchesella</taxon>
    </lineage>
</organism>
<reference evidence="7 8" key="1">
    <citation type="submission" date="2024-08" db="EMBL/GenBank/DDBJ databases">
        <authorList>
            <person name="Cucini C."/>
            <person name="Frati F."/>
        </authorList>
    </citation>
    <scope>NUCLEOTIDE SEQUENCE [LARGE SCALE GENOMIC DNA]</scope>
</reference>
<keyword evidence="4 5" id="KW-0808">Transferase</keyword>
<dbReference type="Pfam" id="PF07831">
    <property type="entry name" value="PYNP_C"/>
    <property type="match status" value="1"/>
</dbReference>
<dbReference type="InterPro" id="IPR018090">
    <property type="entry name" value="Pyrmidine_PPas_bac/euk"/>
</dbReference>
<dbReference type="PANTHER" id="PTHR10515:SF0">
    <property type="entry name" value="THYMIDINE PHOSPHORYLASE"/>
    <property type="match status" value="1"/>
</dbReference>
<dbReference type="NCBIfam" id="NF004490">
    <property type="entry name" value="PRK05820.1"/>
    <property type="match status" value="1"/>
</dbReference>
<dbReference type="EMBL" id="CAXLJM020000036">
    <property type="protein sequence ID" value="CAL8105098.1"/>
    <property type="molecule type" value="Genomic_DNA"/>
</dbReference>
<dbReference type="InterPro" id="IPR035902">
    <property type="entry name" value="Nuc_phospho_transferase"/>
</dbReference>
<dbReference type="InterPro" id="IPR017872">
    <property type="entry name" value="Pyrmidine_PPase_CS"/>
</dbReference>
<dbReference type="PIRSF" id="PIRSF000478">
    <property type="entry name" value="TP_PyNP"/>
    <property type="match status" value="1"/>
</dbReference>
<dbReference type="InterPro" id="IPR000312">
    <property type="entry name" value="Glycosyl_Trfase_fam3"/>
</dbReference>
<comment type="catalytic activity">
    <reaction evidence="5">
        <text>thymidine + phosphate = 2-deoxy-alpha-D-ribose 1-phosphate + thymine</text>
        <dbReference type="Rhea" id="RHEA:16037"/>
        <dbReference type="ChEBI" id="CHEBI:17748"/>
        <dbReference type="ChEBI" id="CHEBI:17821"/>
        <dbReference type="ChEBI" id="CHEBI:43474"/>
        <dbReference type="ChEBI" id="CHEBI:57259"/>
        <dbReference type="EC" id="2.4.2.4"/>
    </reaction>
</comment>
<dbReference type="SUPFAM" id="SSF47648">
    <property type="entry name" value="Nucleoside phosphorylase/phosphoribosyltransferase N-terminal domain"/>
    <property type="match status" value="1"/>
</dbReference>
<dbReference type="InterPro" id="IPR036320">
    <property type="entry name" value="Glycosyl_Trfase_fam3_N_dom_sf"/>
</dbReference>
<evidence type="ECO:0000259" key="6">
    <source>
        <dbReference type="SMART" id="SM00941"/>
    </source>
</evidence>
<proteinExistence type="inferred from homology"/>
<evidence type="ECO:0000256" key="1">
    <source>
        <dbReference type="ARBA" id="ARBA00006915"/>
    </source>
</evidence>
<dbReference type="PROSITE" id="PS00647">
    <property type="entry name" value="THYMID_PHOSPHORYLASE"/>
    <property type="match status" value="1"/>
</dbReference>
<evidence type="ECO:0000313" key="8">
    <source>
        <dbReference type="Proteomes" id="UP001642540"/>
    </source>
</evidence>
<feature type="domain" description="Pyrimidine nucleoside phosphorylase C-terminal" evidence="6">
    <location>
        <begin position="369"/>
        <end position="443"/>
    </location>
</feature>
<name>A0ABP1QMS4_9HEXA</name>
<evidence type="ECO:0000256" key="5">
    <source>
        <dbReference type="PIRNR" id="PIRNR000478"/>
    </source>
</evidence>
<comment type="pathway">
    <text evidence="5">Pyrimidine metabolism; dTMP biosynthesis via salvage pathway; dTMP from thymine: step 1/2.</text>
</comment>
<evidence type="ECO:0000256" key="2">
    <source>
        <dbReference type="ARBA" id="ARBA00011738"/>
    </source>
</evidence>
<evidence type="ECO:0000256" key="4">
    <source>
        <dbReference type="ARBA" id="ARBA00022679"/>
    </source>
</evidence>
<comment type="subunit">
    <text evidence="2 5">Homodimer.</text>
</comment>
<dbReference type="SUPFAM" id="SSF52418">
    <property type="entry name" value="Nucleoside phosphorylase/phosphoribosyltransferase catalytic domain"/>
    <property type="match status" value="1"/>
</dbReference>
<sequence length="458" mass="49031">MRDNKQESANGIHFSIPDVIRKKRDGKELTEQEIQELVDRLVSTDSGHRAHDSQIGAFLMATFLNGLTNAETSALTRAMTFSGYTFQWPLEWKGTVADKHSTGGVGDKVSLVLAPALAACGLRVPMISGRGLDFTGGTLDKLEAIPGYTVLLSKEKMQAMLDTVGCCIVGQTEDIVPADKLIYALRDITATVEREELIVASIISKKAAEGLDSLILDVKTGRGAMMKELEQSRSLARKMVDVGKSFGMNVTALVTDMDTPLGNTIGNALEVAEAIQSLRNEGPEDLLTLTSYTGGHLLFSTGKATSVEDGKSKILQAIRDGSALQKFQDMLVGQGVDAEVAQEVSFGNIWKHLPASVNVTHITASSSGFVEDIDPLAIARVCHSLGCGRTKPGSPVLLEPGVVLKKKLGDAVQAGDILCEVHQGKILASDTHLESLRNAIRVAENAVKTRSIIIDVIE</sequence>
<dbReference type="InterPro" id="IPR013102">
    <property type="entry name" value="PYNP_C"/>
</dbReference>
<gene>
    <name evidence="7" type="ORF">ODALV1_LOCUS11955</name>
</gene>